<organism evidence="5 6">
    <name type="scientific">Xylaria bambusicola</name>
    <dbReference type="NCBI Taxonomy" id="326684"/>
    <lineage>
        <taxon>Eukaryota</taxon>
        <taxon>Fungi</taxon>
        <taxon>Dikarya</taxon>
        <taxon>Ascomycota</taxon>
        <taxon>Pezizomycotina</taxon>
        <taxon>Sordariomycetes</taxon>
        <taxon>Xylariomycetidae</taxon>
        <taxon>Xylariales</taxon>
        <taxon>Xylariaceae</taxon>
        <taxon>Xylaria</taxon>
    </lineage>
</organism>
<name>A0AAN7YX26_9PEZI</name>
<dbReference type="AlphaFoldDB" id="A0AAN7YX26"/>
<sequence length="281" mass="29749">MSSSSPRRLVGVSTKMYFSFAKTTRYVSTLLKLLADQPPETLASLQNIDIFVIPDHISLVSVISQLRHGSNTCPVPILAGAQDAFHEDAGAFTGEVSPAILAEIGCRILELGHAERRRFFGETDDTTARKAAAAVRNGIIPLVCLGERTKPPLASASSDSVSGDDEILDIQAALPEIRAQIEAVLSAVPPATDVVLAYEPVWAIGAAVPASASYVVSIAKAIRDLECVQRRPAGSTRILYGGSAGPGLFAKLKDGVDGLFLGRFAHDPEQFLKTVLEVATA</sequence>
<dbReference type="CDD" id="cd00311">
    <property type="entry name" value="TIM"/>
    <property type="match status" value="1"/>
</dbReference>
<evidence type="ECO:0000313" key="5">
    <source>
        <dbReference type="EMBL" id="KAK5628730.1"/>
    </source>
</evidence>
<dbReference type="GO" id="GO:0005829">
    <property type="term" value="C:cytosol"/>
    <property type="evidence" value="ECO:0007669"/>
    <property type="project" value="TreeGrafter"/>
</dbReference>
<reference evidence="5 6" key="1">
    <citation type="submission" date="2023-10" db="EMBL/GenBank/DDBJ databases">
        <title>Draft genome sequence of Xylaria bambusicola isolate GMP-LS, the root and basal stem rot pathogen of sugarcane in Indonesia.</title>
        <authorList>
            <person name="Selvaraj P."/>
            <person name="Muralishankar V."/>
            <person name="Muruganantham S."/>
            <person name="Sp S."/>
            <person name="Haryani S."/>
            <person name="Lau K.J.X."/>
            <person name="Naqvi N.I."/>
        </authorList>
    </citation>
    <scope>NUCLEOTIDE SEQUENCE [LARGE SCALE GENOMIC DNA]</scope>
    <source>
        <strain evidence="5">GMP-LS</strain>
    </source>
</reference>
<dbReference type="InterPro" id="IPR035990">
    <property type="entry name" value="TIM_sf"/>
</dbReference>
<gene>
    <name evidence="5" type="ORF">RRF57_004445</name>
</gene>
<evidence type="ECO:0000256" key="1">
    <source>
        <dbReference type="ARBA" id="ARBA00007422"/>
    </source>
</evidence>
<keyword evidence="4" id="KW-0324">Glycolysis</keyword>
<comment type="pathway">
    <text evidence="4">Carbohydrate biosynthesis; gluconeogenesis.</text>
</comment>
<dbReference type="InterPro" id="IPR000652">
    <property type="entry name" value="Triosephosphate_isomerase"/>
</dbReference>
<accession>A0AAN7YX26</accession>
<evidence type="ECO:0000256" key="3">
    <source>
        <dbReference type="ARBA" id="ARBA00023235"/>
    </source>
</evidence>
<dbReference type="GO" id="GO:0046166">
    <property type="term" value="P:glyceraldehyde-3-phosphate biosynthetic process"/>
    <property type="evidence" value="ECO:0007669"/>
    <property type="project" value="TreeGrafter"/>
</dbReference>
<comment type="pathway">
    <text evidence="4">Carbohydrate degradation; glycolysis; D-glyceraldehyde 3-phosphate from glycerone phosphate: step 1/1.</text>
</comment>
<dbReference type="GO" id="GO:0004807">
    <property type="term" value="F:triose-phosphate isomerase activity"/>
    <property type="evidence" value="ECO:0007669"/>
    <property type="project" value="UniProtKB-EC"/>
</dbReference>
<evidence type="ECO:0000313" key="6">
    <source>
        <dbReference type="Proteomes" id="UP001305414"/>
    </source>
</evidence>
<proteinExistence type="inferred from homology"/>
<dbReference type="SUPFAM" id="SSF51351">
    <property type="entry name" value="Triosephosphate isomerase (TIM)"/>
    <property type="match status" value="1"/>
</dbReference>
<dbReference type="EMBL" id="JAWHQM010000009">
    <property type="protein sequence ID" value="KAK5628730.1"/>
    <property type="molecule type" value="Genomic_DNA"/>
</dbReference>
<dbReference type="GO" id="GO:0006096">
    <property type="term" value="P:glycolytic process"/>
    <property type="evidence" value="ECO:0007669"/>
    <property type="project" value="UniProtKB-KW"/>
</dbReference>
<keyword evidence="6" id="KW-1185">Reference proteome</keyword>
<dbReference type="PROSITE" id="PS51440">
    <property type="entry name" value="TIM_2"/>
    <property type="match status" value="1"/>
</dbReference>
<dbReference type="Gene3D" id="3.20.20.70">
    <property type="entry name" value="Aldolase class I"/>
    <property type="match status" value="1"/>
</dbReference>
<keyword evidence="4" id="KW-0312">Gluconeogenesis</keyword>
<evidence type="ECO:0000256" key="2">
    <source>
        <dbReference type="ARBA" id="ARBA00011738"/>
    </source>
</evidence>
<comment type="caution">
    <text evidence="5">The sequence shown here is derived from an EMBL/GenBank/DDBJ whole genome shotgun (WGS) entry which is preliminary data.</text>
</comment>
<dbReference type="InterPro" id="IPR013785">
    <property type="entry name" value="Aldolase_TIM"/>
</dbReference>
<dbReference type="Pfam" id="PF00121">
    <property type="entry name" value="TIM"/>
    <property type="match status" value="1"/>
</dbReference>
<dbReference type="Proteomes" id="UP001305414">
    <property type="component" value="Unassembled WGS sequence"/>
</dbReference>
<evidence type="ECO:0000256" key="4">
    <source>
        <dbReference type="RuleBase" id="RU363013"/>
    </source>
</evidence>
<dbReference type="EC" id="5.3.1.1" evidence="4"/>
<comment type="subunit">
    <text evidence="2">Homodimer.</text>
</comment>
<dbReference type="GO" id="GO:0006094">
    <property type="term" value="P:gluconeogenesis"/>
    <property type="evidence" value="ECO:0007669"/>
    <property type="project" value="UniProtKB-KW"/>
</dbReference>
<comment type="catalytic activity">
    <reaction evidence="4">
        <text>D-glyceraldehyde 3-phosphate = dihydroxyacetone phosphate</text>
        <dbReference type="Rhea" id="RHEA:18585"/>
        <dbReference type="ChEBI" id="CHEBI:57642"/>
        <dbReference type="ChEBI" id="CHEBI:59776"/>
        <dbReference type="EC" id="5.3.1.1"/>
    </reaction>
</comment>
<dbReference type="PANTHER" id="PTHR21139:SF2">
    <property type="entry name" value="TRIOSEPHOSPHATE ISOMERASE"/>
    <property type="match status" value="1"/>
</dbReference>
<protein>
    <recommendedName>
        <fullName evidence="4">Triosephosphate isomerase</fullName>
        <ecNumber evidence="4">5.3.1.1</ecNumber>
    </recommendedName>
</protein>
<keyword evidence="3 4" id="KW-0413">Isomerase</keyword>
<dbReference type="GO" id="GO:0019563">
    <property type="term" value="P:glycerol catabolic process"/>
    <property type="evidence" value="ECO:0007669"/>
    <property type="project" value="TreeGrafter"/>
</dbReference>
<dbReference type="PANTHER" id="PTHR21139">
    <property type="entry name" value="TRIOSEPHOSPHATE ISOMERASE"/>
    <property type="match status" value="1"/>
</dbReference>
<comment type="similarity">
    <text evidence="1 4">Belongs to the triosephosphate isomerase family.</text>
</comment>